<evidence type="ECO:0000256" key="1">
    <source>
        <dbReference type="SAM" id="MobiDB-lite"/>
    </source>
</evidence>
<reference evidence="4" key="1">
    <citation type="submission" date="2022-10" db="EMBL/GenBank/DDBJ databases">
        <title>The complete genomes of actinobacterial strains from the NBC collection.</title>
        <authorList>
            <person name="Joergensen T.S."/>
            <person name="Alvarez Arevalo M."/>
            <person name="Sterndorff E.B."/>
            <person name="Faurdal D."/>
            <person name="Vuksanovic O."/>
            <person name="Mourched A.-S."/>
            <person name="Charusanti P."/>
            <person name="Shaw S."/>
            <person name="Blin K."/>
            <person name="Weber T."/>
        </authorList>
    </citation>
    <scope>NUCLEOTIDE SEQUENCE</scope>
    <source>
        <strain evidence="4">NBC_01256</strain>
    </source>
</reference>
<keyword evidence="2" id="KW-1133">Transmembrane helix</keyword>
<dbReference type="Proteomes" id="UP001432292">
    <property type="component" value="Chromosome"/>
</dbReference>
<sequence length="213" mass="21045">MAAPFALGPLGRLCRGALVVALLTAVCAAGPASASGGAAGSDARSGTRPSVVPPRCAFADAYGRHRAAGPPRQAGYAVVPPAGPLRPLAEDSTSISGLPQSVPGPVLPAGHSHGRPVPSRSADGSGGPVPYPLPVLVHRLCAADLPAVAAQRPLSSRVLTARPAAKPVQAATGTKPLVFMGFGTMAGLTLLAGAGLVSSARRRRGSGPPADRC</sequence>
<protein>
    <recommendedName>
        <fullName evidence="6">Gram-positive cocci surface proteins LPxTG domain-containing protein</fullName>
    </recommendedName>
</protein>
<evidence type="ECO:0000256" key="3">
    <source>
        <dbReference type="SAM" id="SignalP"/>
    </source>
</evidence>
<dbReference type="RefSeq" id="WP_329126834.1">
    <property type="nucleotide sequence ID" value="NZ_CP108473.1"/>
</dbReference>
<name>A0ABZ1VGD6_9ACTN</name>
<feature type="chain" id="PRO_5046056425" description="Gram-positive cocci surface proteins LPxTG domain-containing protein" evidence="3">
    <location>
        <begin position="35"/>
        <end position="213"/>
    </location>
</feature>
<keyword evidence="3" id="KW-0732">Signal</keyword>
<gene>
    <name evidence="4" type="ORF">OG727_02080</name>
</gene>
<evidence type="ECO:0000313" key="4">
    <source>
        <dbReference type="EMBL" id="WUS21179.1"/>
    </source>
</evidence>
<accession>A0ABZ1VGD6</accession>
<feature type="transmembrane region" description="Helical" evidence="2">
    <location>
        <begin position="177"/>
        <end position="197"/>
    </location>
</feature>
<feature type="signal peptide" evidence="3">
    <location>
        <begin position="1"/>
        <end position="34"/>
    </location>
</feature>
<feature type="region of interest" description="Disordered" evidence="1">
    <location>
        <begin position="88"/>
        <end position="126"/>
    </location>
</feature>
<keyword evidence="2" id="KW-0812">Transmembrane</keyword>
<proteinExistence type="predicted"/>
<evidence type="ECO:0000313" key="5">
    <source>
        <dbReference type="Proteomes" id="UP001432292"/>
    </source>
</evidence>
<keyword evidence="2" id="KW-0472">Membrane</keyword>
<evidence type="ECO:0000256" key="2">
    <source>
        <dbReference type="SAM" id="Phobius"/>
    </source>
</evidence>
<evidence type="ECO:0008006" key="6">
    <source>
        <dbReference type="Google" id="ProtNLM"/>
    </source>
</evidence>
<keyword evidence="5" id="KW-1185">Reference proteome</keyword>
<dbReference type="EMBL" id="CP108473">
    <property type="protein sequence ID" value="WUS21179.1"/>
    <property type="molecule type" value="Genomic_DNA"/>
</dbReference>
<organism evidence="4 5">
    <name type="scientific">Streptomyces caniferus</name>
    <dbReference type="NCBI Taxonomy" id="285557"/>
    <lineage>
        <taxon>Bacteria</taxon>
        <taxon>Bacillati</taxon>
        <taxon>Actinomycetota</taxon>
        <taxon>Actinomycetes</taxon>
        <taxon>Kitasatosporales</taxon>
        <taxon>Streptomycetaceae</taxon>
        <taxon>Streptomyces</taxon>
    </lineage>
</organism>